<dbReference type="AlphaFoldDB" id="A0A6J3LWD5"/>
<accession>A0A6J3LWD5</accession>
<evidence type="ECO:0000313" key="2">
    <source>
        <dbReference type="RefSeq" id="XP_033457121.1"/>
    </source>
</evidence>
<dbReference type="RefSeq" id="XP_033457121.1">
    <property type="nucleotide sequence ID" value="XM_033608635.1"/>
</dbReference>
<organism evidence="2">
    <name type="scientific">Dissoconium aciculare CBS 342.82</name>
    <dbReference type="NCBI Taxonomy" id="1314786"/>
    <lineage>
        <taxon>Eukaryota</taxon>
        <taxon>Fungi</taxon>
        <taxon>Dikarya</taxon>
        <taxon>Ascomycota</taxon>
        <taxon>Pezizomycotina</taxon>
        <taxon>Dothideomycetes</taxon>
        <taxon>Dothideomycetidae</taxon>
        <taxon>Mycosphaerellales</taxon>
        <taxon>Dissoconiaceae</taxon>
        <taxon>Dissoconium</taxon>
    </lineage>
</organism>
<reference evidence="2" key="3">
    <citation type="submission" date="2025-08" db="UniProtKB">
        <authorList>
            <consortium name="RefSeq"/>
        </authorList>
    </citation>
    <scope>IDENTIFICATION</scope>
    <source>
        <strain evidence="2">CBS 342.82</strain>
    </source>
</reference>
<dbReference type="GeneID" id="54366435"/>
<dbReference type="Proteomes" id="UP000504637">
    <property type="component" value="Unplaced"/>
</dbReference>
<sequence>MSHSSTKKCPCLADAESIKALVFSMTHVSFEAILPACEELLHLAANTDTCASCVIRNSDILLTTCHQMTLLLKSALLAHTPFPARLSLETSLGPSNIVCIPSPMFMGNMELNPRQSTMLAYDLIARKLRHIVAIVSQMSHVGAPPAAAFANHLLVAVSTMLEKLRSTPA</sequence>
<reference evidence="2" key="2">
    <citation type="submission" date="2020-04" db="EMBL/GenBank/DDBJ databases">
        <authorList>
            <consortium name="NCBI Genome Project"/>
        </authorList>
    </citation>
    <scope>NUCLEOTIDE SEQUENCE</scope>
    <source>
        <strain evidence="2">CBS 342.82</strain>
    </source>
</reference>
<gene>
    <name evidence="2" type="ORF">K489DRAFT_46382</name>
</gene>
<proteinExistence type="predicted"/>
<evidence type="ECO:0000313" key="1">
    <source>
        <dbReference type="Proteomes" id="UP000504637"/>
    </source>
</evidence>
<protein>
    <submittedName>
        <fullName evidence="2">Uncharacterized protein</fullName>
    </submittedName>
</protein>
<name>A0A6J3LWD5_9PEZI</name>
<keyword evidence="1" id="KW-1185">Reference proteome</keyword>
<reference evidence="2" key="1">
    <citation type="submission" date="2020-01" db="EMBL/GenBank/DDBJ databases">
        <authorList>
            <consortium name="DOE Joint Genome Institute"/>
            <person name="Haridas S."/>
            <person name="Albert R."/>
            <person name="Binder M."/>
            <person name="Bloem J."/>
            <person name="Labutti K."/>
            <person name="Salamov A."/>
            <person name="Andreopoulos B."/>
            <person name="Baker S.E."/>
            <person name="Barry K."/>
            <person name="Bills G."/>
            <person name="Bluhm B.H."/>
            <person name="Cannon C."/>
            <person name="Castanera R."/>
            <person name="Culley D.E."/>
            <person name="Daum C."/>
            <person name="Ezra D."/>
            <person name="Gonzalez J.B."/>
            <person name="Henrissat B."/>
            <person name="Kuo A."/>
            <person name="Liang C."/>
            <person name="Lipzen A."/>
            <person name="Lutzoni F."/>
            <person name="Magnuson J."/>
            <person name="Mondo S."/>
            <person name="Nolan M."/>
            <person name="Ohm R."/>
            <person name="Pangilinan J."/>
            <person name="Park H.-J."/>
            <person name="Ramirez L."/>
            <person name="Alfaro M."/>
            <person name="Sun H."/>
            <person name="Tritt A."/>
            <person name="Yoshinaga Y."/>
            <person name="Zwiers L.-H."/>
            <person name="Turgeon B.G."/>
            <person name="Goodwin S.B."/>
            <person name="Spatafora J.W."/>
            <person name="Crous P.W."/>
            <person name="Grigoriev I.V."/>
        </authorList>
    </citation>
    <scope>NUCLEOTIDE SEQUENCE</scope>
    <source>
        <strain evidence="2">CBS 342.82</strain>
    </source>
</reference>